<keyword evidence="1 3" id="KW-0378">Hydrolase</keyword>
<proteinExistence type="predicted"/>
<dbReference type="InterPro" id="IPR000073">
    <property type="entry name" value="AB_hydrolase_1"/>
</dbReference>
<dbReference type="PANTHER" id="PTHR43798">
    <property type="entry name" value="MONOACYLGLYCEROL LIPASE"/>
    <property type="match status" value="1"/>
</dbReference>
<dbReference type="RefSeq" id="WP_319010438.1">
    <property type="nucleotide sequence ID" value="NZ_JAWJZF010000377.1"/>
</dbReference>
<keyword evidence="4" id="KW-1185">Reference proteome</keyword>
<feature type="domain" description="AB hydrolase-1" evidence="2">
    <location>
        <begin position="61"/>
        <end position="285"/>
    </location>
</feature>
<comment type="caution">
    <text evidence="3">The sequence shown here is derived from an EMBL/GenBank/DDBJ whole genome shotgun (WGS) entry which is preliminary data.</text>
</comment>
<dbReference type="InterPro" id="IPR050266">
    <property type="entry name" value="AB_hydrolase_sf"/>
</dbReference>
<dbReference type="SUPFAM" id="SSF53474">
    <property type="entry name" value="alpha/beta-Hydrolases"/>
    <property type="match status" value="1"/>
</dbReference>
<reference evidence="3 4" key="1">
    <citation type="submission" date="2023-10" db="EMBL/GenBank/DDBJ databases">
        <authorList>
            <person name="Wang X.X."/>
        </authorList>
    </citation>
    <scope>NUCLEOTIDE SEQUENCE [LARGE SCALE GENOMIC DNA]</scope>
    <source>
        <strain evidence="3 4">NBRC 12816</strain>
    </source>
</reference>
<dbReference type="Gene3D" id="3.40.50.1820">
    <property type="entry name" value="alpha/beta hydrolase"/>
    <property type="match status" value="1"/>
</dbReference>
<evidence type="ECO:0000259" key="2">
    <source>
        <dbReference type="Pfam" id="PF12697"/>
    </source>
</evidence>
<organism evidence="3 4">
    <name type="scientific">Streptomyces roseolus</name>
    <dbReference type="NCBI Taxonomy" id="67358"/>
    <lineage>
        <taxon>Bacteria</taxon>
        <taxon>Bacillati</taxon>
        <taxon>Actinomycetota</taxon>
        <taxon>Actinomycetes</taxon>
        <taxon>Kitasatosporales</taxon>
        <taxon>Streptomycetaceae</taxon>
        <taxon>Streptomyces</taxon>
    </lineage>
</organism>
<name>A0ABU4K8M9_9ACTN</name>
<protein>
    <submittedName>
        <fullName evidence="3">Alpha/beta hydrolase</fullName>
    </submittedName>
</protein>
<dbReference type="Proteomes" id="UP001278571">
    <property type="component" value="Unassembled WGS sequence"/>
</dbReference>
<dbReference type="InterPro" id="IPR029058">
    <property type="entry name" value="AB_hydrolase_fold"/>
</dbReference>
<gene>
    <name evidence="3" type="ORF">R2363_18290</name>
</gene>
<evidence type="ECO:0000313" key="4">
    <source>
        <dbReference type="Proteomes" id="UP001278571"/>
    </source>
</evidence>
<dbReference type="EMBL" id="JAWJZF010000377">
    <property type="protein sequence ID" value="MDX2294116.1"/>
    <property type="molecule type" value="Genomic_DNA"/>
</dbReference>
<accession>A0ABU4K8M9</accession>
<sequence>MYGDDDGFETSGGSGMEQADFFAAYDAMLRRWPADVTSVDVPTPYGSTRVHVCGPEAGAPLLLLPGGGTTSMAWFGNVEDLSRAHRVHAVDVMGDFGHSVNDGTPLRGAADLMTWLDALLDGLGLGETSLCGHSYGAAIALRYALHAPRRVSRLALLDPTNCFAGPNPGYLLRALPALLRPTVARQRAFLLWETGRPPEDPGWQHFLDSTTAAARSKVVALRRPRPKELRGCTVPTLVLVAGRSRTHDARRVAARARDLLPETDVVVLPDATHHTLPTERPAELNHLLTRFLA</sequence>
<evidence type="ECO:0000313" key="3">
    <source>
        <dbReference type="EMBL" id="MDX2294116.1"/>
    </source>
</evidence>
<dbReference type="Pfam" id="PF12697">
    <property type="entry name" value="Abhydrolase_6"/>
    <property type="match status" value="1"/>
</dbReference>
<dbReference type="GO" id="GO:0016787">
    <property type="term" value="F:hydrolase activity"/>
    <property type="evidence" value="ECO:0007669"/>
    <property type="project" value="UniProtKB-KW"/>
</dbReference>
<evidence type="ECO:0000256" key="1">
    <source>
        <dbReference type="ARBA" id="ARBA00022801"/>
    </source>
</evidence>
<dbReference type="PANTHER" id="PTHR43798:SF31">
    <property type="entry name" value="AB HYDROLASE SUPERFAMILY PROTEIN YCLE"/>
    <property type="match status" value="1"/>
</dbReference>